<evidence type="ECO:0000259" key="3">
    <source>
        <dbReference type="PROSITE" id="PS51186"/>
    </source>
</evidence>
<dbReference type="EMBL" id="BMXF01000001">
    <property type="protein sequence ID" value="GHB60840.1"/>
    <property type="molecule type" value="Genomic_DNA"/>
</dbReference>
<dbReference type="Gene3D" id="3.40.630.30">
    <property type="match status" value="1"/>
</dbReference>
<evidence type="ECO:0000313" key="4">
    <source>
        <dbReference type="EMBL" id="GHB60840.1"/>
    </source>
</evidence>
<dbReference type="GO" id="GO:0016747">
    <property type="term" value="F:acyltransferase activity, transferring groups other than amino-acyl groups"/>
    <property type="evidence" value="ECO:0007669"/>
    <property type="project" value="InterPro"/>
</dbReference>
<feature type="domain" description="N-acetyltransferase" evidence="3">
    <location>
        <begin position="3"/>
        <end position="143"/>
    </location>
</feature>
<dbReference type="AlphaFoldDB" id="A0A8J3G957"/>
<accession>A0A8J3G957</accession>
<keyword evidence="5" id="KW-1185">Reference proteome</keyword>
<protein>
    <submittedName>
        <fullName evidence="4">GNAT family acetyltransferase</fullName>
    </submittedName>
</protein>
<keyword evidence="2" id="KW-0012">Acyltransferase</keyword>
<dbReference type="PANTHER" id="PTHR43877:SF2">
    <property type="entry name" value="AMINOALKYLPHOSPHONATE N-ACETYLTRANSFERASE-RELATED"/>
    <property type="match status" value="1"/>
</dbReference>
<dbReference type="PROSITE" id="PS51186">
    <property type="entry name" value="GNAT"/>
    <property type="match status" value="1"/>
</dbReference>
<evidence type="ECO:0000256" key="1">
    <source>
        <dbReference type="ARBA" id="ARBA00022679"/>
    </source>
</evidence>
<gene>
    <name evidence="4" type="ORF">GCM10007390_13210</name>
</gene>
<organism evidence="4 5">
    <name type="scientific">Persicitalea jodogahamensis</name>
    <dbReference type="NCBI Taxonomy" id="402147"/>
    <lineage>
        <taxon>Bacteria</taxon>
        <taxon>Pseudomonadati</taxon>
        <taxon>Bacteroidota</taxon>
        <taxon>Cytophagia</taxon>
        <taxon>Cytophagales</taxon>
        <taxon>Spirosomataceae</taxon>
        <taxon>Persicitalea</taxon>
    </lineage>
</organism>
<comment type="caution">
    <text evidence="4">The sequence shown here is derived from an EMBL/GenBank/DDBJ whole genome shotgun (WGS) entry which is preliminary data.</text>
</comment>
<keyword evidence="1" id="KW-0808">Transferase</keyword>
<dbReference type="Pfam" id="PF00583">
    <property type="entry name" value="Acetyltransf_1"/>
    <property type="match status" value="1"/>
</dbReference>
<dbReference type="PANTHER" id="PTHR43877">
    <property type="entry name" value="AMINOALKYLPHOSPHONATE N-ACETYLTRANSFERASE-RELATED-RELATED"/>
    <property type="match status" value="1"/>
</dbReference>
<dbReference type="RefSeq" id="WP_189563533.1">
    <property type="nucleotide sequence ID" value="NZ_BMXF01000001.1"/>
</dbReference>
<proteinExistence type="predicted"/>
<evidence type="ECO:0000313" key="5">
    <source>
        <dbReference type="Proteomes" id="UP000598271"/>
    </source>
</evidence>
<dbReference type="CDD" id="cd04301">
    <property type="entry name" value="NAT_SF"/>
    <property type="match status" value="1"/>
</dbReference>
<evidence type="ECO:0000256" key="2">
    <source>
        <dbReference type="ARBA" id="ARBA00023315"/>
    </source>
</evidence>
<dbReference type="InterPro" id="IPR050832">
    <property type="entry name" value="Bact_Acetyltransf"/>
</dbReference>
<dbReference type="InterPro" id="IPR016181">
    <property type="entry name" value="Acyl_CoA_acyltransferase"/>
</dbReference>
<name>A0A8J3G957_9BACT</name>
<dbReference type="InterPro" id="IPR000182">
    <property type="entry name" value="GNAT_dom"/>
</dbReference>
<sequence length="143" mass="16287">MEVTIRSARPADVGILYGMLCELENEKLDREAFDTVFQRNLNNENIAYLIAEIEGVSVGMAGCHVQLLLHHAAAIAEIQEMYVNPTFRSKGIGRKLIVAIRQFAERLGANQIEVTSNLIRLDTHRFYEREGFRKTHAKLVLKF</sequence>
<reference evidence="4 5" key="1">
    <citation type="journal article" date="2014" name="Int. J. Syst. Evol. Microbiol.">
        <title>Complete genome sequence of Corynebacterium casei LMG S-19264T (=DSM 44701T), isolated from a smear-ripened cheese.</title>
        <authorList>
            <consortium name="US DOE Joint Genome Institute (JGI-PGF)"/>
            <person name="Walter F."/>
            <person name="Albersmeier A."/>
            <person name="Kalinowski J."/>
            <person name="Ruckert C."/>
        </authorList>
    </citation>
    <scope>NUCLEOTIDE SEQUENCE [LARGE SCALE GENOMIC DNA]</scope>
    <source>
        <strain evidence="4 5">KCTC 12866</strain>
    </source>
</reference>
<dbReference type="SUPFAM" id="SSF55729">
    <property type="entry name" value="Acyl-CoA N-acyltransferases (Nat)"/>
    <property type="match status" value="1"/>
</dbReference>
<dbReference type="Proteomes" id="UP000598271">
    <property type="component" value="Unassembled WGS sequence"/>
</dbReference>